<organism evidence="3 4">
    <name type="scientific">Aquimarina spongiae</name>
    <dbReference type="NCBI Taxonomy" id="570521"/>
    <lineage>
        <taxon>Bacteria</taxon>
        <taxon>Pseudomonadati</taxon>
        <taxon>Bacteroidota</taxon>
        <taxon>Flavobacteriia</taxon>
        <taxon>Flavobacteriales</taxon>
        <taxon>Flavobacteriaceae</taxon>
        <taxon>Aquimarina</taxon>
    </lineage>
</organism>
<keyword evidence="4" id="KW-1185">Reference proteome</keyword>
<evidence type="ECO:0000313" key="4">
    <source>
        <dbReference type="Proteomes" id="UP000184432"/>
    </source>
</evidence>
<sequence>MIMNNFEQQKRYERAKERVEELKKFYNNLISYIIIIGFLAGLNYYQNEWSYPWFLWAAFGWGIGLAFHAVKAYRINPMFDKDWEERKIRKYMEEEQDNQKQLWE</sequence>
<feature type="transmembrane region" description="Helical" evidence="1">
    <location>
        <begin position="51"/>
        <end position="70"/>
    </location>
</feature>
<dbReference type="AlphaFoldDB" id="A0A1M6CQH5"/>
<feature type="transmembrane region" description="Helical" evidence="1">
    <location>
        <begin position="25"/>
        <end position="45"/>
    </location>
</feature>
<evidence type="ECO:0000313" key="3">
    <source>
        <dbReference type="EMBL" id="SHI63209.1"/>
    </source>
</evidence>
<dbReference type="Proteomes" id="UP000184432">
    <property type="component" value="Unassembled WGS sequence"/>
</dbReference>
<feature type="domain" description="2TM" evidence="2">
    <location>
        <begin position="13"/>
        <end position="93"/>
    </location>
</feature>
<dbReference type="EMBL" id="FQYP01000002">
    <property type="protein sequence ID" value="SHI63209.1"/>
    <property type="molecule type" value="Genomic_DNA"/>
</dbReference>
<dbReference type="STRING" id="570521.SAMN04488508_102229"/>
<dbReference type="InterPro" id="IPR025698">
    <property type="entry name" value="2TM_dom"/>
</dbReference>
<protein>
    <submittedName>
        <fullName evidence="3">2TM domain-containing protein</fullName>
    </submittedName>
</protein>
<evidence type="ECO:0000256" key="1">
    <source>
        <dbReference type="SAM" id="Phobius"/>
    </source>
</evidence>
<keyword evidence="1" id="KW-0812">Transmembrane</keyword>
<keyword evidence="1" id="KW-0472">Membrane</keyword>
<reference evidence="4" key="1">
    <citation type="submission" date="2016-11" db="EMBL/GenBank/DDBJ databases">
        <authorList>
            <person name="Varghese N."/>
            <person name="Submissions S."/>
        </authorList>
    </citation>
    <scope>NUCLEOTIDE SEQUENCE [LARGE SCALE GENOMIC DNA]</scope>
    <source>
        <strain evidence="4">DSM 22623</strain>
    </source>
</reference>
<accession>A0A1M6CQH5</accession>
<gene>
    <name evidence="3" type="ORF">SAMN04488508_102229</name>
</gene>
<evidence type="ECO:0000259" key="2">
    <source>
        <dbReference type="Pfam" id="PF13239"/>
    </source>
</evidence>
<keyword evidence="1" id="KW-1133">Transmembrane helix</keyword>
<proteinExistence type="predicted"/>
<name>A0A1M6CQH5_9FLAO</name>
<dbReference type="Pfam" id="PF13239">
    <property type="entry name" value="2TM"/>
    <property type="match status" value="1"/>
</dbReference>